<dbReference type="InterPro" id="IPR007627">
    <property type="entry name" value="RNA_pol_sigma70_r2"/>
</dbReference>
<dbReference type="InterPro" id="IPR014284">
    <property type="entry name" value="RNA_pol_sigma-70_dom"/>
</dbReference>
<keyword evidence="6 7" id="KW-0804">Transcription</keyword>
<keyword evidence="3 7" id="KW-0805">Transcription regulation</keyword>
<keyword evidence="5 7" id="KW-0238">DNA-binding</keyword>
<keyword evidence="2" id="KW-0749">Sporulation</keyword>
<dbReference type="PROSITE" id="PS50943">
    <property type="entry name" value="HTH_CROC1"/>
    <property type="match status" value="1"/>
</dbReference>
<dbReference type="NCBIfam" id="NF004471">
    <property type="entry name" value="PRK05803.1"/>
    <property type="match status" value="1"/>
</dbReference>
<keyword evidence="10" id="KW-1185">Reference proteome</keyword>
<organism evidence="9 10">
    <name type="scientific">Clostridium malenominatum</name>
    <dbReference type="NCBI Taxonomy" id="1539"/>
    <lineage>
        <taxon>Bacteria</taxon>
        <taxon>Bacillati</taxon>
        <taxon>Bacillota</taxon>
        <taxon>Clostridia</taxon>
        <taxon>Eubacteriales</taxon>
        <taxon>Clostridiaceae</taxon>
        <taxon>Clostridium</taxon>
    </lineage>
</organism>
<evidence type="ECO:0000256" key="6">
    <source>
        <dbReference type="ARBA" id="ARBA00023163"/>
    </source>
</evidence>
<dbReference type="InterPro" id="IPR013325">
    <property type="entry name" value="RNA_pol_sigma_r2"/>
</dbReference>
<dbReference type="PANTHER" id="PTHR30376:SF3">
    <property type="entry name" value="RNA POLYMERASE SIGMA FACTOR RPOH"/>
    <property type="match status" value="1"/>
</dbReference>
<evidence type="ECO:0000259" key="8">
    <source>
        <dbReference type="PROSITE" id="PS50943"/>
    </source>
</evidence>
<evidence type="ECO:0000256" key="1">
    <source>
        <dbReference type="ARBA" id="ARBA00007788"/>
    </source>
</evidence>
<protein>
    <recommendedName>
        <fullName evidence="7">RNA polymerase sigma factor</fullName>
    </recommendedName>
</protein>
<dbReference type="Gene3D" id="1.20.120.1810">
    <property type="match status" value="1"/>
</dbReference>
<dbReference type="NCBIfam" id="TIGR02846">
    <property type="entry name" value="spore_sigmaK"/>
    <property type="match status" value="1"/>
</dbReference>
<dbReference type="PROSITE" id="PS00716">
    <property type="entry name" value="SIGMA70_2"/>
    <property type="match status" value="1"/>
</dbReference>
<name>A0ABP3U527_9CLOT</name>
<dbReference type="PIRSF" id="PIRSF000770">
    <property type="entry name" value="RNA_pol_sigma-SigE/K"/>
    <property type="match status" value="1"/>
</dbReference>
<evidence type="ECO:0000256" key="3">
    <source>
        <dbReference type="ARBA" id="ARBA00023015"/>
    </source>
</evidence>
<dbReference type="Pfam" id="PF04545">
    <property type="entry name" value="Sigma70_r4"/>
    <property type="match status" value="1"/>
</dbReference>
<dbReference type="InterPro" id="IPR013324">
    <property type="entry name" value="RNA_pol_sigma_r3/r4-like"/>
</dbReference>
<dbReference type="InterPro" id="IPR036388">
    <property type="entry name" value="WH-like_DNA-bd_sf"/>
</dbReference>
<dbReference type="EMBL" id="BAAACF010000001">
    <property type="protein sequence ID" value="GAA0722172.1"/>
    <property type="molecule type" value="Genomic_DNA"/>
</dbReference>
<dbReference type="Gene3D" id="1.10.10.10">
    <property type="entry name" value="Winged helix-like DNA-binding domain superfamily/Winged helix DNA-binding domain"/>
    <property type="match status" value="1"/>
</dbReference>
<dbReference type="RefSeq" id="WP_343768055.1">
    <property type="nucleotide sequence ID" value="NZ_BAAACF010000001.1"/>
</dbReference>
<dbReference type="PANTHER" id="PTHR30376">
    <property type="entry name" value="SIGMA FACTOR RPOH HEAT SHOCK RELATED"/>
    <property type="match status" value="1"/>
</dbReference>
<evidence type="ECO:0000256" key="4">
    <source>
        <dbReference type="ARBA" id="ARBA00023082"/>
    </source>
</evidence>
<dbReference type="SUPFAM" id="SSF88659">
    <property type="entry name" value="Sigma3 and sigma4 domains of RNA polymerase sigma factors"/>
    <property type="match status" value="1"/>
</dbReference>
<dbReference type="InterPro" id="IPR007630">
    <property type="entry name" value="RNA_pol_sigma70_r4"/>
</dbReference>
<dbReference type="InterPro" id="IPR050813">
    <property type="entry name" value="Sigma-70_Factor"/>
</dbReference>
<comment type="similarity">
    <text evidence="1 7">Belongs to the sigma-70 factor family.</text>
</comment>
<dbReference type="Pfam" id="PF04542">
    <property type="entry name" value="Sigma70_r2"/>
    <property type="match status" value="1"/>
</dbReference>
<evidence type="ECO:0000256" key="5">
    <source>
        <dbReference type="ARBA" id="ARBA00023125"/>
    </source>
</evidence>
<feature type="domain" description="HTH cro/C1-type" evidence="8">
    <location>
        <begin position="199"/>
        <end position="219"/>
    </location>
</feature>
<evidence type="ECO:0000256" key="2">
    <source>
        <dbReference type="ARBA" id="ARBA00022969"/>
    </source>
</evidence>
<dbReference type="PRINTS" id="PR00046">
    <property type="entry name" value="SIGMA70FCT"/>
</dbReference>
<dbReference type="NCBIfam" id="TIGR02937">
    <property type="entry name" value="sigma70-ECF"/>
    <property type="match status" value="1"/>
</dbReference>
<gene>
    <name evidence="9" type="primary">sigK</name>
    <name evidence="9" type="ORF">GCM10008905_13390</name>
</gene>
<accession>A0ABP3U527</accession>
<dbReference type="InterPro" id="IPR014209">
    <property type="entry name" value="RNA_pol_sigma-K"/>
</dbReference>
<reference evidence="10" key="1">
    <citation type="journal article" date="2019" name="Int. J. Syst. Evol. Microbiol.">
        <title>The Global Catalogue of Microorganisms (GCM) 10K type strain sequencing project: providing services to taxonomists for standard genome sequencing and annotation.</title>
        <authorList>
            <consortium name="The Broad Institute Genomics Platform"/>
            <consortium name="The Broad Institute Genome Sequencing Center for Infectious Disease"/>
            <person name="Wu L."/>
            <person name="Ma J."/>
        </authorList>
    </citation>
    <scope>NUCLEOTIDE SEQUENCE [LARGE SCALE GENOMIC DNA]</scope>
    <source>
        <strain evidence="10">JCM 1405</strain>
    </source>
</reference>
<dbReference type="PROSITE" id="PS00715">
    <property type="entry name" value="SIGMA70_1"/>
    <property type="match status" value="1"/>
</dbReference>
<dbReference type="SUPFAM" id="SSF88946">
    <property type="entry name" value="Sigma2 domain of RNA polymerase sigma factors"/>
    <property type="match status" value="1"/>
</dbReference>
<proteinExistence type="inferred from homology"/>
<evidence type="ECO:0000313" key="10">
    <source>
        <dbReference type="Proteomes" id="UP001500339"/>
    </source>
</evidence>
<dbReference type="InterPro" id="IPR000943">
    <property type="entry name" value="RNA_pol_sigma70"/>
</dbReference>
<dbReference type="Proteomes" id="UP001500339">
    <property type="component" value="Unassembled WGS sequence"/>
</dbReference>
<dbReference type="InterPro" id="IPR001387">
    <property type="entry name" value="Cro/C1-type_HTH"/>
</dbReference>
<evidence type="ECO:0000313" key="9">
    <source>
        <dbReference type="EMBL" id="GAA0722172.1"/>
    </source>
</evidence>
<keyword evidence="4 7" id="KW-0731">Sigma factor</keyword>
<comment type="caution">
    <text evidence="9">The sequence shown here is derived from an EMBL/GenBank/DDBJ whole genome shotgun (WGS) entry which is preliminary data.</text>
</comment>
<comment type="function">
    <text evidence="7">Sigma factors are initiation factors that promote the attachment of RNA polymerase to specific initiation sites and are then released.</text>
</comment>
<dbReference type="CDD" id="cd06171">
    <property type="entry name" value="Sigma70_r4"/>
    <property type="match status" value="1"/>
</dbReference>
<sequence length="233" mass="26719">MLFINNLLNLLSDSILLTAYVTGRNSFPQPLDEKEEEFYLNKLKEEGDIKAKNILIERNLRLVAHIVKKYSYPGKDMDDLISIGTVGLIKAIDSFNTNKGTKLATYAAKCIENEILMLIRNNKKTKGEVYLQDSIGVDKEGNEISLMDVLSYEEDSILEMVEHKIQVKKLYNKICNSLLERERAVIEMRYGLVDGNPKTQREIAVILGISRSYVSRIEKRALKKLYKELNNKI</sequence>
<evidence type="ECO:0000256" key="7">
    <source>
        <dbReference type="RuleBase" id="RU362124"/>
    </source>
</evidence>